<organism evidence="1 2">
    <name type="scientific">Dipteronia dyeriana</name>
    <dbReference type="NCBI Taxonomy" id="168575"/>
    <lineage>
        <taxon>Eukaryota</taxon>
        <taxon>Viridiplantae</taxon>
        <taxon>Streptophyta</taxon>
        <taxon>Embryophyta</taxon>
        <taxon>Tracheophyta</taxon>
        <taxon>Spermatophyta</taxon>
        <taxon>Magnoliopsida</taxon>
        <taxon>eudicotyledons</taxon>
        <taxon>Gunneridae</taxon>
        <taxon>Pentapetalae</taxon>
        <taxon>rosids</taxon>
        <taxon>malvids</taxon>
        <taxon>Sapindales</taxon>
        <taxon>Sapindaceae</taxon>
        <taxon>Hippocastanoideae</taxon>
        <taxon>Acereae</taxon>
        <taxon>Dipteronia</taxon>
    </lineage>
</organism>
<dbReference type="AlphaFoldDB" id="A0AAD9WV21"/>
<dbReference type="EMBL" id="JANJYI010000006">
    <property type="protein sequence ID" value="KAK2644221.1"/>
    <property type="molecule type" value="Genomic_DNA"/>
</dbReference>
<evidence type="ECO:0000313" key="2">
    <source>
        <dbReference type="Proteomes" id="UP001280121"/>
    </source>
</evidence>
<name>A0AAD9WV21_9ROSI</name>
<evidence type="ECO:0000313" key="1">
    <source>
        <dbReference type="EMBL" id="KAK2644221.1"/>
    </source>
</evidence>
<accession>A0AAD9WV21</accession>
<comment type="caution">
    <text evidence="1">The sequence shown here is derived from an EMBL/GenBank/DDBJ whole genome shotgun (WGS) entry which is preliminary data.</text>
</comment>
<reference evidence="1" key="1">
    <citation type="journal article" date="2023" name="Plant J.">
        <title>Genome sequences and population genomics provide insights into the demographic history, inbreeding, and mutation load of two 'living fossil' tree species of Dipteronia.</title>
        <authorList>
            <person name="Feng Y."/>
            <person name="Comes H.P."/>
            <person name="Chen J."/>
            <person name="Zhu S."/>
            <person name="Lu R."/>
            <person name="Zhang X."/>
            <person name="Li P."/>
            <person name="Qiu J."/>
            <person name="Olsen K.M."/>
            <person name="Qiu Y."/>
        </authorList>
    </citation>
    <scope>NUCLEOTIDE SEQUENCE</scope>
    <source>
        <strain evidence="1">KIB01</strain>
    </source>
</reference>
<keyword evidence="2" id="KW-1185">Reference proteome</keyword>
<sequence>MNIRRSFKDVVAWTRNPSGLYTDGSFCRALEGTLKNDSLDMSICHGICPTKVEVFLWQLLRGRVLVNEVLQKFGRDVVVASDSKVVVSWIHDDYFGSLRLVSSIMIFRAI</sequence>
<dbReference type="Proteomes" id="UP001280121">
    <property type="component" value="Unassembled WGS sequence"/>
</dbReference>
<evidence type="ECO:0008006" key="3">
    <source>
        <dbReference type="Google" id="ProtNLM"/>
    </source>
</evidence>
<proteinExistence type="predicted"/>
<gene>
    <name evidence="1" type="ORF">Ddye_019416</name>
</gene>
<protein>
    <recommendedName>
        <fullName evidence="3">Reverse transcriptase zinc-binding domain-containing protein</fullName>
    </recommendedName>
</protein>